<organism evidence="1 2">
    <name type="scientific">Botrytis tulipae</name>
    <dbReference type="NCBI Taxonomy" id="87230"/>
    <lineage>
        <taxon>Eukaryota</taxon>
        <taxon>Fungi</taxon>
        <taxon>Dikarya</taxon>
        <taxon>Ascomycota</taxon>
        <taxon>Pezizomycotina</taxon>
        <taxon>Leotiomycetes</taxon>
        <taxon>Helotiales</taxon>
        <taxon>Sclerotiniaceae</taxon>
        <taxon>Botrytis</taxon>
    </lineage>
</organism>
<protein>
    <submittedName>
        <fullName evidence="1">Uncharacterized protein</fullName>
    </submittedName>
</protein>
<dbReference type="OrthoDB" id="3557341at2759"/>
<dbReference type="Proteomes" id="UP000297777">
    <property type="component" value="Unassembled WGS sequence"/>
</dbReference>
<dbReference type="AlphaFoldDB" id="A0A4Z1EBR8"/>
<proteinExistence type="predicted"/>
<dbReference type="EMBL" id="PQXH01000221">
    <property type="protein sequence ID" value="TGO08192.1"/>
    <property type="molecule type" value="Genomic_DNA"/>
</dbReference>
<name>A0A4Z1EBR8_9HELO</name>
<gene>
    <name evidence="1" type="ORF">BTUL_0221g00080</name>
</gene>
<evidence type="ECO:0000313" key="2">
    <source>
        <dbReference type="Proteomes" id="UP000297777"/>
    </source>
</evidence>
<accession>A0A4Z1EBR8</accession>
<evidence type="ECO:0000313" key="1">
    <source>
        <dbReference type="EMBL" id="TGO08192.1"/>
    </source>
</evidence>
<keyword evidence="2" id="KW-1185">Reference proteome</keyword>
<comment type="caution">
    <text evidence="1">The sequence shown here is derived from an EMBL/GenBank/DDBJ whole genome shotgun (WGS) entry which is preliminary data.</text>
</comment>
<reference evidence="1 2" key="1">
    <citation type="submission" date="2017-12" db="EMBL/GenBank/DDBJ databases">
        <title>Comparative genomics of Botrytis spp.</title>
        <authorList>
            <person name="Valero-Jimenez C.A."/>
            <person name="Tapia P."/>
            <person name="Veloso J."/>
            <person name="Silva-Moreno E."/>
            <person name="Staats M."/>
            <person name="Valdes J.H."/>
            <person name="Van Kan J.A.L."/>
        </authorList>
    </citation>
    <scope>NUCLEOTIDE SEQUENCE [LARGE SCALE GENOMIC DNA]</scope>
    <source>
        <strain evidence="1 2">Bt9001</strain>
    </source>
</reference>
<sequence length="116" mass="13860">MYSLDADRDDRIDPDIPPERWISRKELLKWRSGTHENQSLSYGKKLDATEQIRVMQKQHDLNISEVGFKHDMQDRTRRLDLSTQVKALDRQLEQRFQFALLNAQMVRNKVFFEEAP</sequence>